<dbReference type="GO" id="GO:0004672">
    <property type="term" value="F:protein kinase activity"/>
    <property type="evidence" value="ECO:0007669"/>
    <property type="project" value="InterPro"/>
</dbReference>
<accession>A0AAD5U9T8</accession>
<dbReference type="GO" id="GO:0005739">
    <property type="term" value="C:mitochondrion"/>
    <property type="evidence" value="ECO:0007669"/>
    <property type="project" value="TreeGrafter"/>
</dbReference>
<dbReference type="PANTHER" id="PTHR45890">
    <property type="entry name" value="AARF DOMAIN CONTAINING KINASE 2 (PREDICTED)"/>
    <property type="match status" value="1"/>
</dbReference>
<keyword evidence="4" id="KW-1185">Reference proteome</keyword>
<organism evidence="3 4">
    <name type="scientific">Boothiomyces macroporosus</name>
    <dbReference type="NCBI Taxonomy" id="261099"/>
    <lineage>
        <taxon>Eukaryota</taxon>
        <taxon>Fungi</taxon>
        <taxon>Fungi incertae sedis</taxon>
        <taxon>Chytridiomycota</taxon>
        <taxon>Chytridiomycota incertae sedis</taxon>
        <taxon>Chytridiomycetes</taxon>
        <taxon>Rhizophydiales</taxon>
        <taxon>Terramycetaceae</taxon>
        <taxon>Boothiomyces</taxon>
    </lineage>
</organism>
<evidence type="ECO:0000259" key="2">
    <source>
        <dbReference type="PROSITE" id="PS50011"/>
    </source>
</evidence>
<dbReference type="Proteomes" id="UP001210925">
    <property type="component" value="Unassembled WGS sequence"/>
</dbReference>
<dbReference type="Gene3D" id="1.10.510.10">
    <property type="entry name" value="Transferase(Phosphotransferase) domain 1"/>
    <property type="match status" value="1"/>
</dbReference>
<evidence type="ECO:0000256" key="1">
    <source>
        <dbReference type="ARBA" id="ARBA00009670"/>
    </source>
</evidence>
<feature type="domain" description="Protein kinase" evidence="2">
    <location>
        <begin position="80"/>
        <end position="458"/>
    </location>
</feature>
<comment type="caution">
    <text evidence="3">The sequence shown here is derived from an EMBL/GenBank/DDBJ whole genome shotgun (WGS) entry which is preliminary data.</text>
</comment>
<proteinExistence type="inferred from homology"/>
<evidence type="ECO:0000313" key="4">
    <source>
        <dbReference type="Proteomes" id="UP001210925"/>
    </source>
</evidence>
<comment type="similarity">
    <text evidence="1">Belongs to the protein kinase superfamily. ADCK protein kinase family.</text>
</comment>
<dbReference type="Pfam" id="PF03109">
    <property type="entry name" value="ABC1"/>
    <property type="match status" value="1"/>
</dbReference>
<dbReference type="PROSITE" id="PS50011">
    <property type="entry name" value="PROTEIN_KINASE_DOM"/>
    <property type="match status" value="1"/>
</dbReference>
<dbReference type="EMBL" id="JADGKB010000170">
    <property type="protein sequence ID" value="KAJ3251718.1"/>
    <property type="molecule type" value="Genomic_DNA"/>
</dbReference>
<dbReference type="AlphaFoldDB" id="A0AAD5U9T8"/>
<protein>
    <recommendedName>
        <fullName evidence="2">Protein kinase domain-containing protein</fullName>
    </recommendedName>
</protein>
<gene>
    <name evidence="3" type="ORF">HK103_002173</name>
</gene>
<dbReference type="SUPFAM" id="SSF56112">
    <property type="entry name" value="Protein kinase-like (PK-like)"/>
    <property type="match status" value="1"/>
</dbReference>
<dbReference type="InterPro" id="IPR011009">
    <property type="entry name" value="Kinase-like_dom_sf"/>
</dbReference>
<dbReference type="InterPro" id="IPR044095">
    <property type="entry name" value="ADCK2_dom"/>
</dbReference>
<dbReference type="GO" id="GO:0005524">
    <property type="term" value="F:ATP binding"/>
    <property type="evidence" value="ECO:0007669"/>
    <property type="project" value="InterPro"/>
</dbReference>
<evidence type="ECO:0000313" key="3">
    <source>
        <dbReference type="EMBL" id="KAJ3251718.1"/>
    </source>
</evidence>
<dbReference type="InterPro" id="IPR004147">
    <property type="entry name" value="ABC1_dom"/>
</dbReference>
<name>A0AAD5U9T8_9FUNG</name>
<dbReference type="InterPro" id="IPR000719">
    <property type="entry name" value="Prot_kinase_dom"/>
</dbReference>
<sequence length="458" mass="53032">MEDKVPRLWWVKWMVWVIETSGPTFTKLGQWASSRSDLFPQYVCTELSELQSNNRAHSFIHTRNTIEDNFNEKLEDVFSEFERKPIGVGAIGQVYKAKLRESDQYVAVKVLHPYVRYLVNVDLDIMKFFATVIEYTIPNSHWLSLPEEVDMFSSMMRAQLDLSVEAQHLVLFGENFDKWDSVGFPQPIQKYVRKDILVEKWVDGILMEKFLKWGGSCYDKQVATIGLTSFLKMLILDNHLHADLHPGNIIISFQSKFDPELFLDDTHIDRIAKSKNKEEWKQALLEIHQDYNPYLYYIDAGLVSQLSVQHFSNFIDLFKAITDFDGNLISKLMVERSRTPNTVIDFKGFSEAMKQFMIRIKENAFALKHIQVTEILTFVFDIVRKHHVKIEGDFANVGVAIILLEGVGKQLEPDLDLLKASVPFLSKAIKNRVQGDVSKTELGVWNYLKITFLSSIFK</sequence>
<reference evidence="3" key="1">
    <citation type="submission" date="2020-05" db="EMBL/GenBank/DDBJ databases">
        <title>Phylogenomic resolution of chytrid fungi.</title>
        <authorList>
            <person name="Stajich J.E."/>
            <person name="Amses K."/>
            <person name="Simmons R."/>
            <person name="Seto K."/>
            <person name="Myers J."/>
            <person name="Bonds A."/>
            <person name="Quandt C.A."/>
            <person name="Barry K."/>
            <person name="Liu P."/>
            <person name="Grigoriev I."/>
            <person name="Longcore J.E."/>
            <person name="James T.Y."/>
        </authorList>
    </citation>
    <scope>NUCLEOTIDE SEQUENCE</scope>
    <source>
        <strain evidence="3">PLAUS21</strain>
    </source>
</reference>
<dbReference type="CDD" id="cd13971">
    <property type="entry name" value="ADCK2-like"/>
    <property type="match status" value="1"/>
</dbReference>
<dbReference type="PANTHER" id="PTHR45890:SF1">
    <property type="entry name" value="AARF DOMAIN CONTAINING KINASE 2"/>
    <property type="match status" value="1"/>
</dbReference>
<dbReference type="InterPro" id="IPR052402">
    <property type="entry name" value="ADCK_kinase"/>
</dbReference>